<dbReference type="Pfam" id="PF13411">
    <property type="entry name" value="MerR_1"/>
    <property type="match status" value="1"/>
</dbReference>
<evidence type="ECO:0000259" key="2">
    <source>
        <dbReference type="PROSITE" id="PS50937"/>
    </source>
</evidence>
<protein>
    <submittedName>
        <fullName evidence="3">MerR family DNA-binding transcriptional regulator</fullName>
    </submittedName>
</protein>
<dbReference type="PANTHER" id="PTHR30204">
    <property type="entry name" value="REDOX-CYCLING DRUG-SENSING TRANSCRIPTIONAL ACTIVATOR SOXR"/>
    <property type="match status" value="1"/>
</dbReference>
<dbReference type="AlphaFoldDB" id="A0A5C5RLW5"/>
<gene>
    <name evidence="3" type="ORF">FK268_15680</name>
</gene>
<proteinExistence type="predicted"/>
<feature type="domain" description="HTH merR-type" evidence="2">
    <location>
        <begin position="123"/>
        <end position="192"/>
    </location>
</feature>
<reference evidence="3 4" key="1">
    <citation type="submission" date="2019-06" db="EMBL/GenBank/DDBJ databases">
        <authorList>
            <person name="Teng J.L.L."/>
            <person name="Lee H.H."/>
            <person name="Lau S.K.P."/>
            <person name="Woo P.C.Y."/>
        </authorList>
    </citation>
    <scope>NUCLEOTIDE SEQUENCE [LARGE SCALE GENOMIC DNA]</scope>
    <source>
        <strain evidence="3 4">HKU70</strain>
    </source>
</reference>
<dbReference type="EMBL" id="VIGV01000004">
    <property type="protein sequence ID" value="TWS23698.1"/>
    <property type="molecule type" value="Genomic_DNA"/>
</dbReference>
<evidence type="ECO:0000313" key="4">
    <source>
        <dbReference type="Proteomes" id="UP000319792"/>
    </source>
</evidence>
<organism evidence="3 4">
    <name type="scientific">Tsukamurella sputi</name>
    <dbReference type="NCBI Taxonomy" id="2591848"/>
    <lineage>
        <taxon>Bacteria</taxon>
        <taxon>Bacillati</taxon>
        <taxon>Actinomycetota</taxon>
        <taxon>Actinomycetes</taxon>
        <taxon>Mycobacteriales</taxon>
        <taxon>Tsukamurellaceae</taxon>
        <taxon>Tsukamurella</taxon>
    </lineage>
</organism>
<accession>A0A5C5RLW5</accession>
<dbReference type="GO" id="GO:0003677">
    <property type="term" value="F:DNA binding"/>
    <property type="evidence" value="ECO:0007669"/>
    <property type="project" value="UniProtKB-KW"/>
</dbReference>
<dbReference type="InterPro" id="IPR047057">
    <property type="entry name" value="MerR_fam"/>
</dbReference>
<dbReference type="Gene3D" id="1.10.1660.10">
    <property type="match status" value="2"/>
</dbReference>
<dbReference type="InterPro" id="IPR000551">
    <property type="entry name" value="MerR-type_HTH_dom"/>
</dbReference>
<dbReference type="PANTHER" id="PTHR30204:SF93">
    <property type="entry name" value="HTH MERR-TYPE DOMAIN-CONTAINING PROTEIN"/>
    <property type="match status" value="1"/>
</dbReference>
<dbReference type="GO" id="GO:0003700">
    <property type="term" value="F:DNA-binding transcription factor activity"/>
    <property type="evidence" value="ECO:0007669"/>
    <property type="project" value="InterPro"/>
</dbReference>
<dbReference type="SMART" id="SM00422">
    <property type="entry name" value="HTH_MERR"/>
    <property type="match status" value="2"/>
</dbReference>
<reference evidence="3 4" key="2">
    <citation type="submission" date="2019-08" db="EMBL/GenBank/DDBJ databases">
        <title>Tsukamurella conjunctivitidis sp. nov., Tsukamurella assacharolytica sp. nov. and Tsukamurella sputae sp. nov. isolated from patients with conjunctivitis, bacteraemia (lymphoma) and respiratory infection (sputum) in Hong Kong.</title>
        <authorList>
            <person name="Fok K.M.N."/>
            <person name="Fong J.Y.H."/>
        </authorList>
    </citation>
    <scope>NUCLEOTIDE SEQUENCE [LARGE SCALE GENOMIC DNA]</scope>
    <source>
        <strain evidence="3 4">HKU70</strain>
    </source>
</reference>
<keyword evidence="1 3" id="KW-0238">DNA-binding</keyword>
<evidence type="ECO:0000313" key="3">
    <source>
        <dbReference type="EMBL" id="TWS23698.1"/>
    </source>
</evidence>
<dbReference type="SUPFAM" id="SSF46955">
    <property type="entry name" value="Putative DNA-binding domain"/>
    <property type="match status" value="2"/>
</dbReference>
<dbReference type="Proteomes" id="UP000319792">
    <property type="component" value="Unassembled WGS sequence"/>
</dbReference>
<keyword evidence="4" id="KW-1185">Reference proteome</keyword>
<dbReference type="InterPro" id="IPR009061">
    <property type="entry name" value="DNA-bd_dom_put_sf"/>
</dbReference>
<comment type="caution">
    <text evidence="3">The sequence shown here is derived from an EMBL/GenBank/DDBJ whole genome shotgun (WGS) entry which is preliminary data.</text>
</comment>
<feature type="domain" description="HTH merR-type" evidence="2">
    <location>
        <begin position="8"/>
        <end position="48"/>
    </location>
</feature>
<dbReference type="PROSITE" id="PS50937">
    <property type="entry name" value="HTH_MERR_2"/>
    <property type="match status" value="2"/>
</dbReference>
<dbReference type="RefSeq" id="WP_146435650.1">
    <property type="nucleotide sequence ID" value="NZ_VIGV01000004.1"/>
</dbReference>
<name>A0A5C5RLW5_9ACTN</name>
<dbReference type="Pfam" id="PF00376">
    <property type="entry name" value="MerR"/>
    <property type="match status" value="1"/>
</dbReference>
<evidence type="ECO:0000256" key="1">
    <source>
        <dbReference type="ARBA" id="ARBA00023125"/>
    </source>
</evidence>
<sequence>MPENSQTHLRPVDLARPHGISSQAVRNYEEQGILPPAGRTPSGYRVFTPRHRLALDAFLALIPGCGHARAGEILRAVHRDDLDGAFALLDAAHEELAEDRGTFRRVCAALDDLDDPADDAGHTLFVGDVAHLLGVVPATLRAWESAGIVRPRRDRATGYRVYAPADVRDARMAEQLRRGGFGLARIAELAEHVRSAGGVEPLRGTLDGWRASLTRRGRALVSGAAALDAVLRSRGDSADIGPAID</sequence>
<dbReference type="OrthoDB" id="3826383at2"/>